<proteinExistence type="inferred from homology"/>
<evidence type="ECO:0000256" key="3">
    <source>
        <dbReference type="ARBA" id="ARBA00017551"/>
    </source>
</evidence>
<evidence type="ECO:0000256" key="2">
    <source>
        <dbReference type="ARBA" id="ARBA00006524"/>
    </source>
</evidence>
<name>A0AAJ6YKM8_9HYME</name>
<evidence type="ECO:0000256" key="4">
    <source>
        <dbReference type="ARBA" id="ARBA00022552"/>
    </source>
</evidence>
<evidence type="ECO:0000256" key="1">
    <source>
        <dbReference type="ARBA" id="ARBA00002210"/>
    </source>
</evidence>
<dbReference type="RefSeq" id="XP_011499810.1">
    <property type="nucleotide sequence ID" value="XM_011501508.1"/>
</dbReference>
<dbReference type="KEGG" id="csol:105363741"/>
<comment type="similarity">
    <text evidence="2">Belongs to the TSR2 family.</text>
</comment>
<dbReference type="Pfam" id="PF10273">
    <property type="entry name" value="WGG"/>
    <property type="match status" value="1"/>
</dbReference>
<dbReference type="InterPro" id="IPR019398">
    <property type="entry name" value="Pre-rRNA_process_TSR2"/>
</dbReference>
<dbReference type="RefSeq" id="XP_011499808.1">
    <property type="nucleotide sequence ID" value="XM_011501506.1"/>
</dbReference>
<dbReference type="GO" id="GO:0006364">
    <property type="term" value="P:rRNA processing"/>
    <property type="evidence" value="ECO:0007669"/>
    <property type="project" value="UniProtKB-KW"/>
</dbReference>
<dbReference type="RefSeq" id="XP_011499809.1">
    <property type="nucleotide sequence ID" value="XM_011501507.1"/>
</dbReference>
<dbReference type="GeneID" id="105363741"/>
<sequence length="150" mass="17531">MSEKESDILNIIKRIFSNWTALKMAVEHGMGTKEQAYDFCIYVDKLLSMNEQLHTTDIAAELEDYMDLEFNTKLEDNSETQVAEEIQRFNNYLKLNDQQTWEEETAKLSPIQSWILPHSNVVAHSTLKTENNEMEVDADGWSVIRRKKNK</sequence>
<organism evidence="5 8">
    <name type="scientific">Ceratosolen solmsi marchali</name>
    <dbReference type="NCBI Taxonomy" id="326594"/>
    <lineage>
        <taxon>Eukaryota</taxon>
        <taxon>Metazoa</taxon>
        <taxon>Ecdysozoa</taxon>
        <taxon>Arthropoda</taxon>
        <taxon>Hexapoda</taxon>
        <taxon>Insecta</taxon>
        <taxon>Pterygota</taxon>
        <taxon>Neoptera</taxon>
        <taxon>Endopterygota</taxon>
        <taxon>Hymenoptera</taxon>
        <taxon>Apocrita</taxon>
        <taxon>Proctotrupomorpha</taxon>
        <taxon>Chalcidoidea</taxon>
        <taxon>Agaonidae</taxon>
        <taxon>Agaoninae</taxon>
        <taxon>Ceratosolen</taxon>
    </lineage>
</organism>
<keyword evidence="5" id="KW-1185">Reference proteome</keyword>
<reference evidence="6 7" key="1">
    <citation type="submission" date="2025-04" db="UniProtKB">
        <authorList>
            <consortium name="RefSeq"/>
        </authorList>
    </citation>
    <scope>IDENTIFICATION</scope>
</reference>
<accession>A0AAJ6YKM8</accession>
<dbReference type="RefSeq" id="XP_011499807.1">
    <property type="nucleotide sequence ID" value="XM_011501505.1"/>
</dbReference>
<dbReference type="PANTHER" id="PTHR21250">
    <property type="entry name" value="PRE-RRNA-PROCESSING PROTEIN TSR2 HOMOLOG"/>
    <property type="match status" value="1"/>
</dbReference>
<dbReference type="Proteomes" id="UP000695007">
    <property type="component" value="Unplaced"/>
</dbReference>
<evidence type="ECO:0000313" key="5">
    <source>
        <dbReference type="Proteomes" id="UP000695007"/>
    </source>
</evidence>
<evidence type="ECO:0000313" key="6">
    <source>
        <dbReference type="RefSeq" id="XP_011499807.1"/>
    </source>
</evidence>
<protein>
    <recommendedName>
        <fullName evidence="3">Pre-rRNA-processing protein TSR2 homolog</fullName>
    </recommendedName>
</protein>
<dbReference type="AlphaFoldDB" id="A0AAJ6YKM8"/>
<comment type="function">
    <text evidence="1">May be involved in 20S pre-rRNA processing.</text>
</comment>
<keyword evidence="4" id="KW-0698">rRNA processing</keyword>
<evidence type="ECO:0000313" key="9">
    <source>
        <dbReference type="RefSeq" id="XP_011499810.1"/>
    </source>
</evidence>
<gene>
    <name evidence="6 7 8 9" type="primary">LOC105363741</name>
</gene>
<evidence type="ECO:0000313" key="7">
    <source>
        <dbReference type="RefSeq" id="XP_011499808.1"/>
    </source>
</evidence>
<evidence type="ECO:0000313" key="8">
    <source>
        <dbReference type="RefSeq" id="XP_011499809.1"/>
    </source>
</evidence>